<dbReference type="InterPro" id="IPR009061">
    <property type="entry name" value="DNA-bd_dom_put_sf"/>
</dbReference>
<dbReference type="SMART" id="SM00422">
    <property type="entry name" value="HTH_MERR"/>
    <property type="match status" value="1"/>
</dbReference>
<dbReference type="GO" id="GO:0003700">
    <property type="term" value="F:DNA-binding transcription factor activity"/>
    <property type="evidence" value="ECO:0007669"/>
    <property type="project" value="InterPro"/>
</dbReference>
<dbReference type="Pfam" id="PF13411">
    <property type="entry name" value="MerR_1"/>
    <property type="match status" value="1"/>
</dbReference>
<name>A0A1I3Q2V8_9GAMM</name>
<dbReference type="PROSITE" id="PS50937">
    <property type="entry name" value="HTH_MERR_2"/>
    <property type="match status" value="1"/>
</dbReference>
<evidence type="ECO:0000313" key="6">
    <source>
        <dbReference type="Proteomes" id="UP000199445"/>
    </source>
</evidence>
<gene>
    <name evidence="5" type="ORF">SAMN05216429_101390</name>
</gene>
<keyword evidence="1" id="KW-0805">Transcription regulation</keyword>
<dbReference type="Proteomes" id="UP000199445">
    <property type="component" value="Unassembled WGS sequence"/>
</dbReference>
<sequence length="175" mass="20148">MLAFSPLIYRDLFHASDVGTMKVNEIANLADVSPDTVRFYNREGLLRPRKDPRNGYNLYNSEDLWRLRFVRVANKLGFNLREVKVILSHGTEGGLAGSDLKELFTDRLCRLDQELKELKRLRDDMKTTVQVWRQMPDGAPNGHSVQEFSRAPTSVYAYIFGLKISERSFILGRPI</sequence>
<accession>A0A1I3Q2V8</accession>
<dbReference type="GO" id="GO:0003677">
    <property type="term" value="F:DNA binding"/>
    <property type="evidence" value="ECO:0007669"/>
    <property type="project" value="UniProtKB-KW"/>
</dbReference>
<dbReference type="RefSeq" id="WP_053115066.1">
    <property type="nucleotide sequence ID" value="NZ_BMYN01000011.1"/>
</dbReference>
<feature type="domain" description="HTH merR-type" evidence="4">
    <location>
        <begin position="20"/>
        <end position="89"/>
    </location>
</feature>
<dbReference type="InterPro" id="IPR000551">
    <property type="entry name" value="MerR-type_HTH_dom"/>
</dbReference>
<reference evidence="5 6" key="1">
    <citation type="submission" date="2016-10" db="EMBL/GenBank/DDBJ databases">
        <authorList>
            <person name="de Groot N.N."/>
        </authorList>
    </citation>
    <scope>NUCLEOTIDE SEQUENCE [LARGE SCALE GENOMIC DNA]</scope>
    <source>
        <strain evidence="5 6">IBRC-M 10445</strain>
    </source>
</reference>
<keyword evidence="3" id="KW-0804">Transcription</keyword>
<organism evidence="5 6">
    <name type="scientific">Marinobacter persicus</name>
    <dbReference type="NCBI Taxonomy" id="930118"/>
    <lineage>
        <taxon>Bacteria</taxon>
        <taxon>Pseudomonadati</taxon>
        <taxon>Pseudomonadota</taxon>
        <taxon>Gammaproteobacteria</taxon>
        <taxon>Pseudomonadales</taxon>
        <taxon>Marinobacteraceae</taxon>
        <taxon>Marinobacter</taxon>
    </lineage>
</organism>
<dbReference type="OrthoDB" id="9808480at2"/>
<dbReference type="PRINTS" id="PR00040">
    <property type="entry name" value="HTHMERR"/>
</dbReference>
<evidence type="ECO:0000313" key="5">
    <source>
        <dbReference type="EMBL" id="SFJ27952.1"/>
    </source>
</evidence>
<dbReference type="InterPro" id="IPR047057">
    <property type="entry name" value="MerR_fam"/>
</dbReference>
<dbReference type="EMBL" id="FOSC01000001">
    <property type="protein sequence ID" value="SFJ27952.1"/>
    <property type="molecule type" value="Genomic_DNA"/>
</dbReference>
<evidence type="ECO:0000256" key="2">
    <source>
        <dbReference type="ARBA" id="ARBA00023125"/>
    </source>
</evidence>
<dbReference type="AlphaFoldDB" id="A0A1I3Q2V8"/>
<dbReference type="PANTHER" id="PTHR30204:SF94">
    <property type="entry name" value="HEAVY METAL-DEPENDENT TRANSCRIPTIONAL REGULATOR HI_0293-RELATED"/>
    <property type="match status" value="1"/>
</dbReference>
<protein>
    <submittedName>
        <fullName evidence="5">DNA-binding transcriptional regulator, MerR family</fullName>
    </submittedName>
</protein>
<dbReference type="PANTHER" id="PTHR30204">
    <property type="entry name" value="REDOX-CYCLING DRUG-SENSING TRANSCRIPTIONAL ACTIVATOR SOXR"/>
    <property type="match status" value="1"/>
</dbReference>
<keyword evidence="6" id="KW-1185">Reference proteome</keyword>
<dbReference type="SUPFAM" id="SSF46955">
    <property type="entry name" value="Putative DNA-binding domain"/>
    <property type="match status" value="1"/>
</dbReference>
<dbReference type="Gene3D" id="1.10.1660.10">
    <property type="match status" value="1"/>
</dbReference>
<evidence type="ECO:0000256" key="1">
    <source>
        <dbReference type="ARBA" id="ARBA00023015"/>
    </source>
</evidence>
<dbReference type="CDD" id="cd04787">
    <property type="entry name" value="HTH_HMRTR_unk"/>
    <property type="match status" value="1"/>
</dbReference>
<proteinExistence type="predicted"/>
<keyword evidence="2 5" id="KW-0238">DNA-binding</keyword>
<evidence type="ECO:0000259" key="4">
    <source>
        <dbReference type="PROSITE" id="PS50937"/>
    </source>
</evidence>
<evidence type="ECO:0000256" key="3">
    <source>
        <dbReference type="ARBA" id="ARBA00023163"/>
    </source>
</evidence>